<dbReference type="AlphaFoldDB" id="A0A9N9BYS6"/>
<sequence>MKNAEKNRIQLTQEPSKVLTMEIVEVIEKFEIFRAIAQEYFIDGSDKEVDTIAWNLSIEESKWKYDEEDTKNTKQEIAITWAEDNEYQDSLLSNNDPESELQLMNIDEAYLINITNGMKLLKDWSLKKTSLSLKIMTLTTLIKIGMSLTKITCSRFQRLVTIDE</sequence>
<organism evidence="1 2">
    <name type="scientific">Dentiscutata erythropus</name>
    <dbReference type="NCBI Taxonomy" id="1348616"/>
    <lineage>
        <taxon>Eukaryota</taxon>
        <taxon>Fungi</taxon>
        <taxon>Fungi incertae sedis</taxon>
        <taxon>Mucoromycota</taxon>
        <taxon>Glomeromycotina</taxon>
        <taxon>Glomeromycetes</taxon>
        <taxon>Diversisporales</taxon>
        <taxon>Gigasporaceae</taxon>
        <taxon>Dentiscutata</taxon>
    </lineage>
</organism>
<keyword evidence="2" id="KW-1185">Reference proteome</keyword>
<proteinExistence type="predicted"/>
<reference evidence="1" key="1">
    <citation type="submission" date="2021-06" db="EMBL/GenBank/DDBJ databases">
        <authorList>
            <person name="Kallberg Y."/>
            <person name="Tangrot J."/>
            <person name="Rosling A."/>
        </authorList>
    </citation>
    <scope>NUCLEOTIDE SEQUENCE</scope>
    <source>
        <strain evidence="1">MA453B</strain>
    </source>
</reference>
<gene>
    <name evidence="1" type="ORF">DERYTH_LOCUS6712</name>
</gene>
<evidence type="ECO:0000313" key="1">
    <source>
        <dbReference type="EMBL" id="CAG8581487.1"/>
    </source>
</evidence>
<name>A0A9N9BYS6_9GLOM</name>
<comment type="caution">
    <text evidence="1">The sequence shown here is derived from an EMBL/GenBank/DDBJ whole genome shotgun (WGS) entry which is preliminary data.</text>
</comment>
<accession>A0A9N9BYS6</accession>
<dbReference type="Proteomes" id="UP000789405">
    <property type="component" value="Unassembled WGS sequence"/>
</dbReference>
<protein>
    <submittedName>
        <fullName evidence="1">22649_t:CDS:1</fullName>
    </submittedName>
</protein>
<dbReference type="EMBL" id="CAJVPY010003102">
    <property type="protein sequence ID" value="CAG8581487.1"/>
    <property type="molecule type" value="Genomic_DNA"/>
</dbReference>
<evidence type="ECO:0000313" key="2">
    <source>
        <dbReference type="Proteomes" id="UP000789405"/>
    </source>
</evidence>